<sequence>MKHIYSRFYTVLITVILLILGAIALFNVIVDPYGVFNSPLIQGFNQSKPWKVVQVRLFKAVNVTRIKPETVLLGASRTYVGLNPKHPSLNSDRPVYNLGLNSANMYEIKRYFQHALFNQPDLKLVVLEIDYFSFYLNGKNTPDFLENRLERNSISPQDFFNSTLSMDALINSISTILHNYRDSQKFLFVNGMVDVAVPNQPIANPTFTQFLRPLNFSISSSYLKDLEYVVKTCRDRGIELKIFISPIHVLFSEYIRATGFWPTYEQWKREVVKISPVWDFSGYNSITTEKYSDRVIMKNYTDVSHYTIPVGNLILNRLFNYQEKTVPSDFGVLITPNNIESHLEKINTQRQLWVKQNPDSVQLIRSLPKK</sequence>
<dbReference type="RefSeq" id="WP_073594590.1">
    <property type="nucleotide sequence ID" value="NZ_MRCE01000015.1"/>
</dbReference>
<accession>A0A1U7IHT2</accession>
<dbReference type="EMBL" id="MRCE01000015">
    <property type="protein sequence ID" value="OKH36626.1"/>
    <property type="molecule type" value="Genomic_DNA"/>
</dbReference>
<dbReference type="STRING" id="454136.NIES2119_16485"/>
<feature type="transmembrane region" description="Helical" evidence="1">
    <location>
        <begin position="7"/>
        <end position="30"/>
    </location>
</feature>
<evidence type="ECO:0000256" key="1">
    <source>
        <dbReference type="SAM" id="Phobius"/>
    </source>
</evidence>
<dbReference type="OrthoDB" id="5349052at2"/>
<proteinExistence type="predicted"/>
<gene>
    <name evidence="2" type="ORF">NIES2119_16485</name>
</gene>
<dbReference type="Proteomes" id="UP000185860">
    <property type="component" value="Unassembled WGS sequence"/>
</dbReference>
<comment type="caution">
    <text evidence="2">The sequence shown here is derived from an EMBL/GenBank/DDBJ whole genome shotgun (WGS) entry which is preliminary data.</text>
</comment>
<evidence type="ECO:0000313" key="3">
    <source>
        <dbReference type="Proteomes" id="UP000185860"/>
    </source>
</evidence>
<name>A0A1U7IHT2_9CYAN</name>
<evidence type="ECO:0000313" key="2">
    <source>
        <dbReference type="EMBL" id="OKH36626.1"/>
    </source>
</evidence>
<protein>
    <submittedName>
        <fullName evidence="2">Uncharacterized protein</fullName>
    </submittedName>
</protein>
<dbReference type="AlphaFoldDB" id="A0A1U7IHT2"/>
<organism evidence="2 3">
    <name type="scientific">[Phormidium ambiguum] IAM M-71</name>
    <dbReference type="NCBI Taxonomy" id="454136"/>
    <lineage>
        <taxon>Bacteria</taxon>
        <taxon>Bacillati</taxon>
        <taxon>Cyanobacteriota</taxon>
        <taxon>Cyanophyceae</taxon>
        <taxon>Oscillatoriophycideae</taxon>
        <taxon>Aerosakkonematales</taxon>
        <taxon>Aerosakkonemataceae</taxon>
        <taxon>Floridanema</taxon>
    </lineage>
</organism>
<reference evidence="2 3" key="1">
    <citation type="submission" date="2016-11" db="EMBL/GenBank/DDBJ databases">
        <title>Draft Genome Sequences of Nine Cyanobacterial Strains from Diverse Habitats.</title>
        <authorList>
            <person name="Zhu T."/>
            <person name="Hou S."/>
            <person name="Lu X."/>
            <person name="Hess W.R."/>
        </authorList>
    </citation>
    <scope>NUCLEOTIDE SEQUENCE [LARGE SCALE GENOMIC DNA]</scope>
    <source>
        <strain evidence="2 3">IAM M-71</strain>
    </source>
</reference>
<keyword evidence="1" id="KW-0812">Transmembrane</keyword>
<keyword evidence="1" id="KW-1133">Transmembrane helix</keyword>
<keyword evidence="1" id="KW-0472">Membrane</keyword>